<feature type="compositionally biased region" description="Polar residues" evidence="1">
    <location>
        <begin position="179"/>
        <end position="192"/>
    </location>
</feature>
<feature type="compositionally biased region" description="Polar residues" evidence="1">
    <location>
        <begin position="210"/>
        <end position="220"/>
    </location>
</feature>
<feature type="region of interest" description="Disordered" evidence="1">
    <location>
        <begin position="331"/>
        <end position="359"/>
    </location>
</feature>
<dbReference type="PANTHER" id="PTHR15678">
    <property type="entry name" value="ANTIGEN MLAA-22-RELATED"/>
    <property type="match status" value="1"/>
</dbReference>
<protein>
    <recommendedName>
        <fullName evidence="4">FMP27 C-terminal domain-containing protein</fullName>
    </recommendedName>
</protein>
<proteinExistence type="predicted"/>
<evidence type="ECO:0000313" key="2">
    <source>
        <dbReference type="EMBL" id="VAH91426.1"/>
    </source>
</evidence>
<dbReference type="Gramene" id="TRITD4Av1G099100.7">
    <property type="protein sequence ID" value="TRITD4Av1G099100.7"/>
    <property type="gene ID" value="TRITD4Av1G099100"/>
</dbReference>
<dbReference type="AlphaFoldDB" id="A0A9R0SAK5"/>
<dbReference type="PANTHER" id="PTHR15678:SF8">
    <property type="entry name" value="PROTEIN KINKY POLLEN"/>
    <property type="match status" value="1"/>
</dbReference>
<keyword evidence="3" id="KW-1185">Reference proteome</keyword>
<sequence>MAGVREFNIEANIREPVTLHFFHSELSLSVNHSQNIPRQTFVFQDQQGLPQLAQIYDFDRDYKDIGIAQLTTKLFVLRNGLANAKSDTVVAPWNPPSEWGKNAMLRVNARQGAPTDGNSVIESLLVDIYPLKIYLTESMYRMMWGYFFPGDEQHPQKRQELFKVSTTAGTRRVKKGTSVAETNSPSNQSSFDRTWEENVAESVANELVSQIQGQSNAQTRSAREEKKPVEPNEVKQSRPQKMMDFRNIKISQVELLLTYEGLPFAVSDVRLLMDTFHREDFTGTWPRLFSRVKKHIVWGVLKSVTGMQGKKFKAKSTSQKEPTAGLIAANDLNLSDSDGDESGNSDQLPSFLRKPSDGAGDGFATSVKGLFSSQKKKAMHFVLKTMKGDGDQDFQGERSENDIEFSPFARQLTITKTKKLIRKHTKKLQPKVPQNAGSQQEHGSELPPRGPSGHHTDSSSSSSSSSSSDNDQPSQVEMSPKDHAA</sequence>
<evidence type="ECO:0008006" key="4">
    <source>
        <dbReference type="Google" id="ProtNLM"/>
    </source>
</evidence>
<organism evidence="2 3">
    <name type="scientific">Triticum turgidum subsp. durum</name>
    <name type="common">Durum wheat</name>
    <name type="synonym">Triticum durum</name>
    <dbReference type="NCBI Taxonomy" id="4567"/>
    <lineage>
        <taxon>Eukaryota</taxon>
        <taxon>Viridiplantae</taxon>
        <taxon>Streptophyta</taxon>
        <taxon>Embryophyta</taxon>
        <taxon>Tracheophyta</taxon>
        <taxon>Spermatophyta</taxon>
        <taxon>Magnoliopsida</taxon>
        <taxon>Liliopsida</taxon>
        <taxon>Poales</taxon>
        <taxon>Poaceae</taxon>
        <taxon>BOP clade</taxon>
        <taxon>Pooideae</taxon>
        <taxon>Triticodae</taxon>
        <taxon>Triticeae</taxon>
        <taxon>Triticinae</taxon>
        <taxon>Triticum</taxon>
    </lineage>
</organism>
<name>A0A9R0SAK5_TRITD</name>
<evidence type="ECO:0000313" key="3">
    <source>
        <dbReference type="Proteomes" id="UP000324705"/>
    </source>
</evidence>
<accession>A0A9R0SAK5</accession>
<dbReference type="Pfam" id="PF10344">
    <property type="entry name" value="Hobbit"/>
    <property type="match status" value="1"/>
</dbReference>
<feature type="region of interest" description="Disordered" evidence="1">
    <location>
        <begin position="210"/>
        <end position="237"/>
    </location>
</feature>
<evidence type="ECO:0000256" key="1">
    <source>
        <dbReference type="SAM" id="MobiDB-lite"/>
    </source>
</evidence>
<feature type="region of interest" description="Disordered" evidence="1">
    <location>
        <begin position="421"/>
        <end position="485"/>
    </location>
</feature>
<feature type="compositionally biased region" description="Basic and acidic residues" evidence="1">
    <location>
        <begin position="221"/>
        <end position="237"/>
    </location>
</feature>
<reference evidence="2 3" key="1">
    <citation type="submission" date="2017-09" db="EMBL/GenBank/DDBJ databases">
        <authorList>
            <consortium name="International Durum Wheat Genome Sequencing Consortium (IDWGSC)"/>
            <person name="Milanesi L."/>
        </authorList>
    </citation>
    <scope>NUCLEOTIDE SEQUENCE [LARGE SCALE GENOMIC DNA]</scope>
    <source>
        <strain evidence="3">cv. Svevo</strain>
    </source>
</reference>
<dbReference type="InterPro" id="IPR045167">
    <property type="entry name" value="Hobbit"/>
</dbReference>
<feature type="region of interest" description="Disordered" evidence="1">
    <location>
        <begin position="167"/>
        <end position="195"/>
    </location>
</feature>
<gene>
    <name evidence="2" type="ORF">TRITD_4Av1G099100</name>
</gene>
<dbReference type="EMBL" id="LT934117">
    <property type="protein sequence ID" value="VAH91426.1"/>
    <property type="molecule type" value="Genomic_DNA"/>
</dbReference>
<dbReference type="Proteomes" id="UP000324705">
    <property type="component" value="Chromosome 4A"/>
</dbReference>
<feature type="compositionally biased region" description="Low complexity" evidence="1">
    <location>
        <begin position="458"/>
        <end position="468"/>
    </location>
</feature>